<comment type="caution">
    <text evidence="1">The sequence shown here is derived from an EMBL/GenBank/DDBJ whole genome shotgun (WGS) entry which is preliminary data.</text>
</comment>
<dbReference type="PATRIC" id="fig|1283301.3.peg.67"/>
<evidence type="ECO:0000313" key="2">
    <source>
        <dbReference type="Proteomes" id="UP000015001"/>
    </source>
</evidence>
<organism evidence="1 2">
    <name type="scientific">Streptomyces afghaniensis 772</name>
    <dbReference type="NCBI Taxonomy" id="1283301"/>
    <lineage>
        <taxon>Bacteria</taxon>
        <taxon>Bacillati</taxon>
        <taxon>Actinomycetota</taxon>
        <taxon>Actinomycetes</taxon>
        <taxon>Kitasatosporales</taxon>
        <taxon>Streptomycetaceae</taxon>
        <taxon>Streptomyces</taxon>
    </lineage>
</organism>
<sequence length="53" mass="6188">MVARLGDTESIEHYDIDSLEVGRRIVYDVRAELETHRRELHGVLSLRDDPPRT</sequence>
<dbReference type="AlphaFoldDB" id="S4MTL7"/>
<accession>S4MTL7</accession>
<dbReference type="HOGENOM" id="CLU_3066494_0_0_11"/>
<proteinExistence type="predicted"/>
<name>S4MTL7_9ACTN</name>
<reference evidence="1 2" key="1">
    <citation type="submission" date="2013-02" db="EMBL/GenBank/DDBJ databases">
        <title>Draft Genome Sequence of Streptomyces afghaniensis, Which Produces Compounds of the Julimycin B-Complex.</title>
        <authorList>
            <person name="Gruening B.A."/>
            <person name="Praeg A."/>
            <person name="Erxleben A."/>
            <person name="Guenther S."/>
            <person name="Fiedler H.-P."/>
            <person name="Goodfellow M."/>
            <person name="Mueller M."/>
        </authorList>
    </citation>
    <scope>NUCLEOTIDE SEQUENCE [LARGE SCALE GENOMIC DNA]</scope>
    <source>
        <strain evidence="1 2">772</strain>
    </source>
</reference>
<protein>
    <submittedName>
        <fullName evidence="1">Uncharacterized protein</fullName>
    </submittedName>
</protein>
<dbReference type="Proteomes" id="UP000015001">
    <property type="component" value="Unassembled WGS sequence"/>
</dbReference>
<keyword evidence="2" id="KW-1185">Reference proteome</keyword>
<dbReference type="EMBL" id="AOPY01000383">
    <property type="protein sequence ID" value="EPJ42873.1"/>
    <property type="molecule type" value="Genomic_DNA"/>
</dbReference>
<evidence type="ECO:0000313" key="1">
    <source>
        <dbReference type="EMBL" id="EPJ42873.1"/>
    </source>
</evidence>
<gene>
    <name evidence="1" type="ORF">STAFG_0071</name>
</gene>